<organism evidence="1 2">
    <name type="scientific">Rhododendron molle</name>
    <name type="common">Chinese azalea</name>
    <name type="synonym">Azalea mollis</name>
    <dbReference type="NCBI Taxonomy" id="49168"/>
    <lineage>
        <taxon>Eukaryota</taxon>
        <taxon>Viridiplantae</taxon>
        <taxon>Streptophyta</taxon>
        <taxon>Embryophyta</taxon>
        <taxon>Tracheophyta</taxon>
        <taxon>Spermatophyta</taxon>
        <taxon>Magnoliopsida</taxon>
        <taxon>eudicotyledons</taxon>
        <taxon>Gunneridae</taxon>
        <taxon>Pentapetalae</taxon>
        <taxon>asterids</taxon>
        <taxon>Ericales</taxon>
        <taxon>Ericaceae</taxon>
        <taxon>Ericoideae</taxon>
        <taxon>Rhodoreae</taxon>
        <taxon>Rhododendron</taxon>
    </lineage>
</organism>
<accession>A0ACC0MDM6</accession>
<gene>
    <name evidence="1" type="ORF">RHMOL_Rhmol09G0160000</name>
</gene>
<evidence type="ECO:0000313" key="2">
    <source>
        <dbReference type="Proteomes" id="UP001062846"/>
    </source>
</evidence>
<dbReference type="Proteomes" id="UP001062846">
    <property type="component" value="Chromosome 9"/>
</dbReference>
<name>A0ACC0MDM6_RHOML</name>
<comment type="caution">
    <text evidence="1">The sequence shown here is derived from an EMBL/GenBank/DDBJ whole genome shotgun (WGS) entry which is preliminary data.</text>
</comment>
<keyword evidence="2" id="KW-1185">Reference proteome</keyword>
<sequence length="53" mass="5941">MYSEISILSSLSPPMGPHFSGTVLWNGGYFFSLWSFMGELEIVCCNCNSWENA</sequence>
<reference evidence="1" key="1">
    <citation type="submission" date="2022-02" db="EMBL/GenBank/DDBJ databases">
        <title>Plant Genome Project.</title>
        <authorList>
            <person name="Zhang R.-G."/>
        </authorList>
    </citation>
    <scope>NUCLEOTIDE SEQUENCE</scope>
    <source>
        <strain evidence="1">AT1</strain>
    </source>
</reference>
<dbReference type="EMBL" id="CM046396">
    <property type="protein sequence ID" value="KAI8539163.1"/>
    <property type="molecule type" value="Genomic_DNA"/>
</dbReference>
<protein>
    <submittedName>
        <fullName evidence="1">Uncharacterized protein</fullName>
    </submittedName>
</protein>
<evidence type="ECO:0000313" key="1">
    <source>
        <dbReference type="EMBL" id="KAI8539163.1"/>
    </source>
</evidence>
<proteinExistence type="predicted"/>